<reference evidence="3" key="1">
    <citation type="journal article" date="2019" name="Int. J. Syst. Evol. Microbiol.">
        <title>The Global Catalogue of Microorganisms (GCM) 10K type strain sequencing project: providing services to taxonomists for standard genome sequencing and annotation.</title>
        <authorList>
            <consortium name="The Broad Institute Genomics Platform"/>
            <consortium name="The Broad Institute Genome Sequencing Center for Infectious Disease"/>
            <person name="Wu L."/>
            <person name="Ma J."/>
        </authorList>
    </citation>
    <scope>NUCLEOTIDE SEQUENCE [LARGE SCALE GENOMIC DNA]</scope>
    <source>
        <strain evidence="3">DT43</strain>
    </source>
</reference>
<evidence type="ECO:0000313" key="3">
    <source>
        <dbReference type="Proteomes" id="UP001596012"/>
    </source>
</evidence>
<accession>A0ABV8YNI6</accession>
<gene>
    <name evidence="2" type="ORF">ACFPH6_20390</name>
</gene>
<evidence type="ECO:0000313" key="2">
    <source>
        <dbReference type="EMBL" id="MFC4466858.1"/>
    </source>
</evidence>
<dbReference type="Proteomes" id="UP001596012">
    <property type="component" value="Unassembled WGS sequence"/>
</dbReference>
<protein>
    <submittedName>
        <fullName evidence="2">Uncharacterized protein</fullName>
    </submittedName>
</protein>
<name>A0ABV8YNI6_9ACTN</name>
<feature type="region of interest" description="Disordered" evidence="1">
    <location>
        <begin position="96"/>
        <end position="131"/>
    </location>
</feature>
<evidence type="ECO:0000256" key="1">
    <source>
        <dbReference type="SAM" id="MobiDB-lite"/>
    </source>
</evidence>
<dbReference type="RefSeq" id="WP_386343681.1">
    <property type="nucleotide sequence ID" value="NZ_JBHSFG010000031.1"/>
</dbReference>
<proteinExistence type="predicted"/>
<sequence>MVLVRRGRFRRRATGADADIDATMAYIGVPGEEERFAHPAGGDDCTSISLTPALWQVMAGDVERLAAQSVYVDTRLDLTHRRLLATARTHRQHCDACSPLGHLDDPRCSTTSSPGELLGVDNPTHLNRTSG</sequence>
<organism evidence="2 3">
    <name type="scientific">Streptomyces xiangluensis</name>
    <dbReference type="NCBI Taxonomy" id="2665720"/>
    <lineage>
        <taxon>Bacteria</taxon>
        <taxon>Bacillati</taxon>
        <taxon>Actinomycetota</taxon>
        <taxon>Actinomycetes</taxon>
        <taxon>Kitasatosporales</taxon>
        <taxon>Streptomycetaceae</taxon>
        <taxon>Streptomyces</taxon>
    </lineage>
</organism>
<dbReference type="EMBL" id="JBHSFG010000031">
    <property type="protein sequence ID" value="MFC4466858.1"/>
    <property type="molecule type" value="Genomic_DNA"/>
</dbReference>
<comment type="caution">
    <text evidence="2">The sequence shown here is derived from an EMBL/GenBank/DDBJ whole genome shotgun (WGS) entry which is preliminary data.</text>
</comment>
<keyword evidence="3" id="KW-1185">Reference proteome</keyword>